<gene>
    <name evidence="8" type="ORF">IAB16_04730</name>
</gene>
<dbReference type="GO" id="GO:0016887">
    <property type="term" value="F:ATP hydrolysis activity"/>
    <property type="evidence" value="ECO:0007669"/>
    <property type="project" value="InterPro"/>
</dbReference>
<dbReference type="PANTHER" id="PTHR42788:SF7">
    <property type="entry name" value="NITRATE ABC TRANSPORTER ATP-BINDING PROTEIN"/>
    <property type="match status" value="1"/>
</dbReference>
<evidence type="ECO:0000256" key="6">
    <source>
        <dbReference type="ARBA" id="ARBA00023136"/>
    </source>
</evidence>
<dbReference type="InterPro" id="IPR003593">
    <property type="entry name" value="AAA+_ATPase"/>
</dbReference>
<evidence type="ECO:0000259" key="7">
    <source>
        <dbReference type="PROSITE" id="PS50893"/>
    </source>
</evidence>
<dbReference type="InterPro" id="IPR003439">
    <property type="entry name" value="ABC_transporter-like_ATP-bd"/>
</dbReference>
<dbReference type="PANTHER" id="PTHR42788">
    <property type="entry name" value="TAURINE IMPORT ATP-BINDING PROTEIN-RELATED"/>
    <property type="match status" value="1"/>
</dbReference>
<comment type="subcellular location">
    <subcellularLocation>
        <location evidence="1">Cell membrane</location>
        <topology evidence="1">Peripheral membrane protein</topology>
    </subcellularLocation>
</comment>
<protein>
    <submittedName>
        <fullName evidence="8">ABC transporter ATP-binding protein</fullName>
    </submittedName>
</protein>
<keyword evidence="2" id="KW-0813">Transport</keyword>
<dbReference type="InterPro" id="IPR027417">
    <property type="entry name" value="P-loop_NTPase"/>
</dbReference>
<evidence type="ECO:0000256" key="2">
    <source>
        <dbReference type="ARBA" id="ARBA00022448"/>
    </source>
</evidence>
<evidence type="ECO:0000256" key="3">
    <source>
        <dbReference type="ARBA" id="ARBA00022475"/>
    </source>
</evidence>
<name>A0A940ID86_9FIRM</name>
<keyword evidence="3" id="KW-1003">Cell membrane</keyword>
<evidence type="ECO:0000313" key="8">
    <source>
        <dbReference type="EMBL" id="MBO8424301.1"/>
    </source>
</evidence>
<comment type="caution">
    <text evidence="8">The sequence shown here is derived from an EMBL/GenBank/DDBJ whole genome shotgun (WGS) entry which is preliminary data.</text>
</comment>
<reference evidence="8" key="1">
    <citation type="submission" date="2020-10" db="EMBL/GenBank/DDBJ databases">
        <authorList>
            <person name="Gilroy R."/>
        </authorList>
    </citation>
    <scope>NUCLEOTIDE SEQUENCE</scope>
    <source>
        <strain evidence="8">517</strain>
    </source>
</reference>
<evidence type="ECO:0000313" key="9">
    <source>
        <dbReference type="Proteomes" id="UP000727857"/>
    </source>
</evidence>
<dbReference type="InterPro" id="IPR050166">
    <property type="entry name" value="ABC_transporter_ATP-bind"/>
</dbReference>
<sequence>MKLVNISKHFGELNIFDGFSVEFEENKVTAVMGASGIGKSTLVNIVAGLTPYEGIIEAEGDISCVFSEAALLPNLTVRGNLEYAVKHKLKDKAERAKAVDAVLEAVELSDRAGAYPAELSTGMAQRVSMARGFLFPSRYILLDEAFRGLDTALKTKLERYFLKLLDSDPRTVVMITHDVNEALMLADRLIVLEGNPARIALDEKIIDDKRSRKLSDPELIEISDKFMSVAGLS</sequence>
<dbReference type="Pfam" id="PF00005">
    <property type="entry name" value="ABC_tran"/>
    <property type="match status" value="1"/>
</dbReference>
<keyword evidence="6" id="KW-0472">Membrane</keyword>
<dbReference type="GO" id="GO:0005886">
    <property type="term" value="C:plasma membrane"/>
    <property type="evidence" value="ECO:0007669"/>
    <property type="project" value="UniProtKB-SubCell"/>
</dbReference>
<dbReference type="SUPFAM" id="SSF52540">
    <property type="entry name" value="P-loop containing nucleoside triphosphate hydrolases"/>
    <property type="match status" value="1"/>
</dbReference>
<proteinExistence type="predicted"/>
<dbReference type="SMART" id="SM00382">
    <property type="entry name" value="AAA"/>
    <property type="match status" value="1"/>
</dbReference>
<keyword evidence="5 8" id="KW-0067">ATP-binding</keyword>
<dbReference type="AlphaFoldDB" id="A0A940ID86"/>
<dbReference type="EMBL" id="JADINF010000119">
    <property type="protein sequence ID" value="MBO8424301.1"/>
    <property type="molecule type" value="Genomic_DNA"/>
</dbReference>
<evidence type="ECO:0000256" key="1">
    <source>
        <dbReference type="ARBA" id="ARBA00004202"/>
    </source>
</evidence>
<accession>A0A940ID86</accession>
<evidence type="ECO:0000256" key="5">
    <source>
        <dbReference type="ARBA" id="ARBA00022840"/>
    </source>
</evidence>
<dbReference type="PROSITE" id="PS50893">
    <property type="entry name" value="ABC_TRANSPORTER_2"/>
    <property type="match status" value="1"/>
</dbReference>
<dbReference type="GO" id="GO:0005524">
    <property type="term" value="F:ATP binding"/>
    <property type="evidence" value="ECO:0007669"/>
    <property type="project" value="UniProtKB-KW"/>
</dbReference>
<feature type="domain" description="ABC transporter" evidence="7">
    <location>
        <begin position="1"/>
        <end position="219"/>
    </location>
</feature>
<dbReference type="Proteomes" id="UP000727857">
    <property type="component" value="Unassembled WGS sequence"/>
</dbReference>
<keyword evidence="4" id="KW-0547">Nucleotide-binding</keyword>
<evidence type="ECO:0000256" key="4">
    <source>
        <dbReference type="ARBA" id="ARBA00022741"/>
    </source>
</evidence>
<dbReference type="Gene3D" id="3.40.50.300">
    <property type="entry name" value="P-loop containing nucleotide triphosphate hydrolases"/>
    <property type="match status" value="1"/>
</dbReference>
<organism evidence="8 9">
    <name type="scientific">Candidatus Stercoripulliclostridium pullicola</name>
    <dbReference type="NCBI Taxonomy" id="2840953"/>
    <lineage>
        <taxon>Bacteria</taxon>
        <taxon>Bacillati</taxon>
        <taxon>Bacillota</taxon>
        <taxon>Clostridia</taxon>
        <taxon>Eubacteriales</taxon>
        <taxon>Candidatus Stercoripulliclostridium</taxon>
    </lineage>
</organism>
<reference evidence="8" key="2">
    <citation type="journal article" date="2021" name="PeerJ">
        <title>Extensive microbial diversity within the chicken gut microbiome revealed by metagenomics and culture.</title>
        <authorList>
            <person name="Gilroy R."/>
            <person name="Ravi A."/>
            <person name="Getino M."/>
            <person name="Pursley I."/>
            <person name="Horton D.L."/>
            <person name="Alikhan N.F."/>
            <person name="Baker D."/>
            <person name="Gharbi K."/>
            <person name="Hall N."/>
            <person name="Watson M."/>
            <person name="Adriaenssens E.M."/>
            <person name="Foster-Nyarko E."/>
            <person name="Jarju S."/>
            <person name="Secka A."/>
            <person name="Antonio M."/>
            <person name="Oren A."/>
            <person name="Chaudhuri R.R."/>
            <person name="La Ragione R."/>
            <person name="Hildebrand F."/>
            <person name="Pallen M.J."/>
        </authorList>
    </citation>
    <scope>NUCLEOTIDE SEQUENCE</scope>
    <source>
        <strain evidence="8">517</strain>
    </source>
</reference>